<dbReference type="AlphaFoldDB" id="A0AAN7SCT5"/>
<keyword evidence="1" id="KW-0732">Signal</keyword>
<proteinExistence type="predicted"/>
<dbReference type="PANTHER" id="PTHR31649">
    <property type="entry name" value="AGAP009604-PA"/>
    <property type="match status" value="1"/>
</dbReference>
<evidence type="ECO:0000313" key="3">
    <source>
        <dbReference type="Proteomes" id="UP001353858"/>
    </source>
</evidence>
<comment type="caution">
    <text evidence="2">The sequence shown here is derived from an EMBL/GenBank/DDBJ whole genome shotgun (WGS) entry which is preliminary data.</text>
</comment>
<organism evidence="2 3">
    <name type="scientific">Aquatica leii</name>
    <dbReference type="NCBI Taxonomy" id="1421715"/>
    <lineage>
        <taxon>Eukaryota</taxon>
        <taxon>Metazoa</taxon>
        <taxon>Ecdysozoa</taxon>
        <taxon>Arthropoda</taxon>
        <taxon>Hexapoda</taxon>
        <taxon>Insecta</taxon>
        <taxon>Pterygota</taxon>
        <taxon>Neoptera</taxon>
        <taxon>Endopterygota</taxon>
        <taxon>Coleoptera</taxon>
        <taxon>Polyphaga</taxon>
        <taxon>Elateriformia</taxon>
        <taxon>Elateroidea</taxon>
        <taxon>Lampyridae</taxon>
        <taxon>Luciolinae</taxon>
        <taxon>Aquatica</taxon>
    </lineage>
</organism>
<feature type="chain" id="PRO_5042912494" evidence="1">
    <location>
        <begin position="19"/>
        <end position="361"/>
    </location>
</feature>
<dbReference type="InterPro" id="IPR006616">
    <property type="entry name" value="DM9_repeat"/>
</dbReference>
<feature type="signal peptide" evidence="1">
    <location>
        <begin position="1"/>
        <end position="18"/>
    </location>
</feature>
<sequence length="361" mass="41056">MLFLTGLVFCSAFVLTKSSVIDHSDDFYWRDYNGEVPKDALPGGMDRDHNPTYIGQAVSSSARGITYYPQITSLGALVPGQIIRGVKKMYYYGDYSPRVETENIKIFCTKHPENFEWVKTNINDVKYLSKIRLIPENTLAVGKVIVPNDSRSSYFKTSVNDIYLFIKFSVSNPTDHSDDFYWRDYNGEVPKDALPGGMDRDHKPTYIGQVVYSGVLVPGHIISGVKKMYYYGDYSARVETENIKILCTKHPDNFEWIKSNGNDVKSQSRMRLIPGGFSNGEEVYIGRGLAENLLVVGKVIIPTDSRNGYIKIGINGNSYAPDEFEVLNYRLRNIEYKSNSTKKMCNVSFIAVILFLLYFFY</sequence>
<accession>A0AAN7SCT5</accession>
<evidence type="ECO:0000256" key="1">
    <source>
        <dbReference type="SAM" id="SignalP"/>
    </source>
</evidence>
<dbReference type="Pfam" id="PF11901">
    <property type="entry name" value="DM9"/>
    <property type="match status" value="2"/>
</dbReference>
<protein>
    <submittedName>
        <fullName evidence="2">Uncharacterized protein</fullName>
    </submittedName>
</protein>
<dbReference type="SMART" id="SM00696">
    <property type="entry name" value="DM9"/>
    <property type="match status" value="1"/>
</dbReference>
<dbReference type="PANTHER" id="PTHR31649:SF10">
    <property type="entry name" value="IP19903P-RELATED"/>
    <property type="match status" value="1"/>
</dbReference>
<keyword evidence="3" id="KW-1185">Reference proteome</keyword>
<dbReference type="EMBL" id="JARPUR010000006">
    <property type="protein sequence ID" value="KAK4874967.1"/>
    <property type="molecule type" value="Genomic_DNA"/>
</dbReference>
<name>A0AAN7SCT5_9COLE</name>
<gene>
    <name evidence="2" type="ORF">RN001_014327</name>
</gene>
<reference evidence="3" key="1">
    <citation type="submission" date="2023-01" db="EMBL/GenBank/DDBJ databases">
        <title>Key to firefly adult light organ development and bioluminescence: homeobox transcription factors regulate luciferase expression and transportation to peroxisome.</title>
        <authorList>
            <person name="Fu X."/>
        </authorList>
    </citation>
    <scope>NUCLEOTIDE SEQUENCE [LARGE SCALE GENOMIC DNA]</scope>
</reference>
<evidence type="ECO:0000313" key="2">
    <source>
        <dbReference type="EMBL" id="KAK4874967.1"/>
    </source>
</evidence>
<dbReference type="Proteomes" id="UP001353858">
    <property type="component" value="Unassembled WGS sequence"/>
</dbReference>